<name>A0ABS5AA09_9PSEU</name>
<proteinExistence type="inferred from homology"/>
<gene>
    <name evidence="9" type="ORF">JOF53_002285</name>
</gene>
<comment type="similarity">
    <text evidence="8">Belongs to the class-III pyridoxal-phosphate-dependent aminotransferase family.</text>
</comment>
<dbReference type="Gene3D" id="3.90.1150.10">
    <property type="entry name" value="Aspartate Aminotransferase, domain 1"/>
    <property type="match status" value="1"/>
</dbReference>
<dbReference type="GO" id="GO:0004587">
    <property type="term" value="F:ornithine aminotransferase activity"/>
    <property type="evidence" value="ECO:0007669"/>
    <property type="project" value="UniProtKB-EC"/>
</dbReference>
<dbReference type="EMBL" id="JAGIOO010000001">
    <property type="protein sequence ID" value="MBP2473413.1"/>
    <property type="molecule type" value="Genomic_DNA"/>
</dbReference>
<dbReference type="InterPro" id="IPR015422">
    <property type="entry name" value="PyrdxlP-dep_Trfase_small"/>
</dbReference>
<comment type="caution">
    <text evidence="9">The sequence shown here is derived from an EMBL/GenBank/DDBJ whole genome shotgun (WGS) entry which is preliminary data.</text>
</comment>
<dbReference type="PIRSF" id="PIRSF000521">
    <property type="entry name" value="Transaminase_4ab_Lys_Orn"/>
    <property type="match status" value="1"/>
</dbReference>
<dbReference type="RefSeq" id="WP_086781582.1">
    <property type="nucleotide sequence ID" value="NZ_JAGIOO010000001.1"/>
</dbReference>
<dbReference type="PANTHER" id="PTHR11986:SF18">
    <property type="entry name" value="ORNITHINE AMINOTRANSFERASE, MITOCHONDRIAL"/>
    <property type="match status" value="1"/>
</dbReference>
<evidence type="ECO:0000256" key="7">
    <source>
        <dbReference type="ARBA" id="ARBA00030587"/>
    </source>
</evidence>
<evidence type="ECO:0000313" key="10">
    <source>
        <dbReference type="Proteomes" id="UP001519363"/>
    </source>
</evidence>
<dbReference type="Proteomes" id="UP001519363">
    <property type="component" value="Unassembled WGS sequence"/>
</dbReference>
<dbReference type="InterPro" id="IPR050103">
    <property type="entry name" value="Class-III_PLP-dep_AT"/>
</dbReference>
<dbReference type="InterPro" id="IPR015421">
    <property type="entry name" value="PyrdxlP-dep_Trfase_major"/>
</dbReference>
<dbReference type="NCBIfam" id="TIGR01885">
    <property type="entry name" value="Orn_aminotrans"/>
    <property type="match status" value="1"/>
</dbReference>
<dbReference type="InterPro" id="IPR010164">
    <property type="entry name" value="Orn_aminotrans"/>
</dbReference>
<evidence type="ECO:0000256" key="4">
    <source>
        <dbReference type="ARBA" id="ARBA00022576"/>
    </source>
</evidence>
<dbReference type="Gene3D" id="3.40.640.10">
    <property type="entry name" value="Type I PLP-dependent aspartate aminotransferase-like (Major domain)"/>
    <property type="match status" value="1"/>
</dbReference>
<dbReference type="InterPro" id="IPR005814">
    <property type="entry name" value="Aminotrans_3"/>
</dbReference>
<dbReference type="Pfam" id="PF00202">
    <property type="entry name" value="Aminotran_3"/>
    <property type="match status" value="1"/>
</dbReference>
<keyword evidence="6 8" id="KW-0663">Pyridoxal phosphate</keyword>
<evidence type="ECO:0000256" key="6">
    <source>
        <dbReference type="ARBA" id="ARBA00022898"/>
    </source>
</evidence>
<keyword evidence="5 9" id="KW-0808">Transferase</keyword>
<dbReference type="SUPFAM" id="SSF53383">
    <property type="entry name" value="PLP-dependent transferases"/>
    <property type="match status" value="1"/>
</dbReference>
<evidence type="ECO:0000256" key="5">
    <source>
        <dbReference type="ARBA" id="ARBA00022679"/>
    </source>
</evidence>
<dbReference type="EC" id="2.6.1.13" evidence="3"/>
<dbReference type="CDD" id="cd00610">
    <property type="entry name" value="OAT_like"/>
    <property type="match status" value="1"/>
</dbReference>
<keyword evidence="10" id="KW-1185">Reference proteome</keyword>
<evidence type="ECO:0000256" key="1">
    <source>
        <dbReference type="ARBA" id="ARBA00001933"/>
    </source>
</evidence>
<reference evidence="9 10" key="1">
    <citation type="submission" date="2021-03" db="EMBL/GenBank/DDBJ databases">
        <title>Sequencing the genomes of 1000 actinobacteria strains.</title>
        <authorList>
            <person name="Klenk H.-P."/>
        </authorList>
    </citation>
    <scope>NUCLEOTIDE SEQUENCE [LARGE SCALE GENOMIC DNA]</scope>
    <source>
        <strain evidence="9 10">DSM 44580</strain>
    </source>
</reference>
<comment type="pathway">
    <text evidence="2">Amino-acid biosynthesis; L-proline biosynthesis; L-glutamate 5-semialdehyde from L-ornithine: step 1/1.</text>
</comment>
<dbReference type="InterPro" id="IPR015424">
    <property type="entry name" value="PyrdxlP-dep_Trfase"/>
</dbReference>
<comment type="cofactor">
    <cofactor evidence="1">
        <name>pyridoxal 5'-phosphate</name>
        <dbReference type="ChEBI" id="CHEBI:597326"/>
    </cofactor>
</comment>
<dbReference type="PROSITE" id="PS00600">
    <property type="entry name" value="AA_TRANSFER_CLASS_3"/>
    <property type="match status" value="1"/>
</dbReference>
<protein>
    <recommendedName>
        <fullName evidence="3">ornithine aminotransferase</fullName>
        <ecNumber evidence="3">2.6.1.13</ecNumber>
    </recommendedName>
    <alternativeName>
        <fullName evidence="7">Ornithine--oxo-acid aminotransferase</fullName>
    </alternativeName>
</protein>
<evidence type="ECO:0000256" key="3">
    <source>
        <dbReference type="ARBA" id="ARBA00012924"/>
    </source>
</evidence>
<evidence type="ECO:0000256" key="2">
    <source>
        <dbReference type="ARBA" id="ARBA00004998"/>
    </source>
</evidence>
<sequence length="413" mass="43644">MTAIAERPTTPTGVPSTPAEFIAMDEAWSTHNYHPLPVVLAEAEGAWVTDVSGKRYLDFLAGYSALNFGHRHPALVRAATDQLNKLTLTSRAFHHDQFGLFCRELAELTGTEMVLAMNSGAEAVESAIKVARKWAYRVKGVPQGQAEIIVAGSNFHGRTTTIISFSTDEDARADFGPYTPGFTVVPYGDEQALAEAITERTAAVLVEPIQGEAGVVVPGAGYLARVRQLCDDNDVLMIADEIQSGLARTGRLLALDHEGVRADLYTLGKALGGGILPVSAVVGRRSVLGVLQPGQHGSTFGGNPLACAVGRAVVGLLRTGEFQQRSQELGAHLHGRLNSLVGNGIAAVRGRGLWAGVDLAPNGVTGRAASKALAARGVLCKETHDHTLRMAPPLVITREEIDLAVDALGDIVS</sequence>
<organism evidence="9 10">
    <name type="scientific">Crossiella equi</name>
    <dbReference type="NCBI Taxonomy" id="130796"/>
    <lineage>
        <taxon>Bacteria</taxon>
        <taxon>Bacillati</taxon>
        <taxon>Actinomycetota</taxon>
        <taxon>Actinomycetes</taxon>
        <taxon>Pseudonocardiales</taxon>
        <taxon>Pseudonocardiaceae</taxon>
        <taxon>Crossiella</taxon>
    </lineage>
</organism>
<accession>A0ABS5AA09</accession>
<evidence type="ECO:0000256" key="8">
    <source>
        <dbReference type="RuleBase" id="RU003560"/>
    </source>
</evidence>
<dbReference type="InterPro" id="IPR049704">
    <property type="entry name" value="Aminotrans_3_PPA_site"/>
</dbReference>
<dbReference type="PANTHER" id="PTHR11986">
    <property type="entry name" value="AMINOTRANSFERASE CLASS III"/>
    <property type="match status" value="1"/>
</dbReference>
<keyword evidence="4 9" id="KW-0032">Aminotransferase</keyword>
<evidence type="ECO:0000313" key="9">
    <source>
        <dbReference type="EMBL" id="MBP2473413.1"/>
    </source>
</evidence>